<evidence type="ECO:0000256" key="1">
    <source>
        <dbReference type="SAM" id="MobiDB-lite"/>
    </source>
</evidence>
<keyword evidence="3" id="KW-1185">Reference proteome</keyword>
<reference evidence="2 3" key="1">
    <citation type="submission" date="2015-10" db="EMBL/GenBank/DDBJ databases">
        <title>Genome analyses suggest a sexual origin of heterokaryosis in a supposedly ancient asexual fungus.</title>
        <authorList>
            <person name="Ropars J."/>
            <person name="Sedzielewska K."/>
            <person name="Noel J."/>
            <person name="Charron P."/>
            <person name="Farinelli L."/>
            <person name="Marton T."/>
            <person name="Kruger M."/>
            <person name="Pelin A."/>
            <person name="Brachmann A."/>
            <person name="Corradi N."/>
        </authorList>
    </citation>
    <scope>NUCLEOTIDE SEQUENCE [LARGE SCALE GENOMIC DNA]</scope>
    <source>
        <strain evidence="2 3">A4</strain>
    </source>
</reference>
<name>A0A2I1H5V2_9GLOM</name>
<gene>
    <name evidence="2" type="ORF">RhiirA4_426646</name>
</gene>
<dbReference type="EMBL" id="LLXI01001568">
    <property type="protein sequence ID" value="PKY54262.1"/>
    <property type="molecule type" value="Genomic_DNA"/>
</dbReference>
<dbReference type="VEuPathDB" id="FungiDB:RhiirFUN_012421"/>
<proteinExistence type="predicted"/>
<evidence type="ECO:0000313" key="3">
    <source>
        <dbReference type="Proteomes" id="UP000234323"/>
    </source>
</evidence>
<feature type="region of interest" description="Disordered" evidence="1">
    <location>
        <begin position="156"/>
        <end position="218"/>
    </location>
</feature>
<dbReference type="AlphaFoldDB" id="A0A2I1H5V2"/>
<comment type="caution">
    <text evidence="2">The sequence shown here is derived from an EMBL/GenBank/DDBJ whole genome shotgun (WGS) entry which is preliminary data.</text>
</comment>
<dbReference type="VEuPathDB" id="FungiDB:FUN_009473"/>
<protein>
    <submittedName>
        <fullName evidence="2">Uncharacterized protein</fullName>
    </submittedName>
</protein>
<dbReference type="Proteomes" id="UP000234323">
    <property type="component" value="Unassembled WGS sequence"/>
</dbReference>
<sequence>MVSEECDVGEMANYTRYITGDVYLKKMGKKSINIGINSLLLLVKISILKGFMIIGGQLLLQSFVSIALKDSKNSKIIKLFWNMERVVMESGLVDKKSELQWKEEILEFERTGLHHLRETLSAVQAKQITYYERGTLKSATQTEKGEPFSTKMVLREKRRMSYTEPDMDSDSDLKKLKKSKRVGSISNTHLKPAESLQPVPNTSPQAPRDLTPLERTPK</sequence>
<evidence type="ECO:0000313" key="2">
    <source>
        <dbReference type="EMBL" id="PKY54262.1"/>
    </source>
</evidence>
<accession>A0A2I1H5V2</accession>
<organism evidence="2 3">
    <name type="scientific">Rhizophagus irregularis</name>
    <dbReference type="NCBI Taxonomy" id="588596"/>
    <lineage>
        <taxon>Eukaryota</taxon>
        <taxon>Fungi</taxon>
        <taxon>Fungi incertae sedis</taxon>
        <taxon>Mucoromycota</taxon>
        <taxon>Glomeromycotina</taxon>
        <taxon>Glomeromycetes</taxon>
        <taxon>Glomerales</taxon>
        <taxon>Glomeraceae</taxon>
        <taxon>Rhizophagus</taxon>
    </lineage>
</organism>